<comment type="caution">
    <text evidence="1">The sequence shown here is derived from an EMBL/GenBank/DDBJ whole genome shotgun (WGS) entry which is preliminary data.</text>
</comment>
<sequence length="779" mass="87592">MVGSGSSHLNSGKLETFNAVLKLIYSKHLNLSVFDTLVSGLLESLDVESSGSYFKPLSILGVVQFNDRNYEFGLIDKETGDEVVDRNDKEKSLSLDILDQGVCSVLGLYNFNFDLEYGRDCDSDNVSCNPLRGIVGNAPGLMSFKGIRCVDKGKMQILLGFWNSTFRGARFPFDPHTTMVAEGAWDEKKNQLRGVACRILNFTESLTNAYIGDCSVKLSLRFPAMFSLRNRSTILGQIWSSKRENDPGYFSKIGFGSTRELLAGLPGFKYQYTVVDIAKKSCVSKNSAKQKGKRYPNGQSIDMRFDISLRNGGGQTARGFSSPLFIGDELYIHLPSSVKQAASVFQPSNQSNILDISYKMSFAPAFRFKFGSAEISETVEISAEGVYYRDTGVLCMIGCRKLGSSYRKEKMAKNDSLDCEIAINIQFRALDAEGSDNVKGSIVSTREKSDSLYFGHLQLSSNSIYTSQAKESIWRMDLEITMVLISNTLACVFAALQLFYVKKHPEVLPVISVVMLIILTLRYMVPLLLNFEALVKTDRNQQNVFLGSGGWLESNEIIVRVVTMVAFLLQFRLLQLTWSARQGDGSQKDLWISEKKVLYVSLPLYIVGCLIAWVVYQSRNTYHRPYIINRHTRTNHSLWGDLKSYVGLVLDGFLLPQILFNLFFNSTEKALAASFYIGTTVVRLLPHAYDLYRAHGSTRYLDLSYIYANHKLDFYSTTWDITIPCGGLLFAALIYLQQQFGGQCILLKRFRQSSVYEKVPVVNSVELQHEPIQKHSYSS</sequence>
<dbReference type="EMBL" id="CM047908">
    <property type="protein sequence ID" value="KAJ0080666.1"/>
    <property type="molecule type" value="Genomic_DNA"/>
</dbReference>
<dbReference type="Proteomes" id="UP001164250">
    <property type="component" value="Chromosome 12"/>
</dbReference>
<protein>
    <submittedName>
        <fullName evidence="1">Uncharacterized protein</fullName>
    </submittedName>
</protein>
<proteinExistence type="predicted"/>
<organism evidence="1 2">
    <name type="scientific">Pistacia atlantica</name>
    <dbReference type="NCBI Taxonomy" id="434234"/>
    <lineage>
        <taxon>Eukaryota</taxon>
        <taxon>Viridiplantae</taxon>
        <taxon>Streptophyta</taxon>
        <taxon>Embryophyta</taxon>
        <taxon>Tracheophyta</taxon>
        <taxon>Spermatophyta</taxon>
        <taxon>Magnoliopsida</taxon>
        <taxon>eudicotyledons</taxon>
        <taxon>Gunneridae</taxon>
        <taxon>Pentapetalae</taxon>
        <taxon>rosids</taxon>
        <taxon>malvids</taxon>
        <taxon>Sapindales</taxon>
        <taxon>Anacardiaceae</taxon>
        <taxon>Pistacia</taxon>
    </lineage>
</organism>
<gene>
    <name evidence="1" type="ORF">Patl1_10697</name>
</gene>
<reference evidence="2" key="1">
    <citation type="journal article" date="2023" name="G3 (Bethesda)">
        <title>Genome assembly and association tests identify interacting loci associated with vigor, precocity, and sex in interspecific pistachio rootstocks.</title>
        <authorList>
            <person name="Palmer W."/>
            <person name="Jacygrad E."/>
            <person name="Sagayaradj S."/>
            <person name="Cavanaugh K."/>
            <person name="Han R."/>
            <person name="Bertier L."/>
            <person name="Beede B."/>
            <person name="Kafkas S."/>
            <person name="Golino D."/>
            <person name="Preece J."/>
            <person name="Michelmore R."/>
        </authorList>
    </citation>
    <scope>NUCLEOTIDE SEQUENCE [LARGE SCALE GENOMIC DNA]</scope>
</reference>
<accession>A0ACC1A3C2</accession>
<keyword evidence="2" id="KW-1185">Reference proteome</keyword>
<evidence type="ECO:0000313" key="1">
    <source>
        <dbReference type="EMBL" id="KAJ0080666.1"/>
    </source>
</evidence>
<name>A0ACC1A3C2_9ROSI</name>
<evidence type="ECO:0000313" key="2">
    <source>
        <dbReference type="Proteomes" id="UP001164250"/>
    </source>
</evidence>